<name>A0AAV7UGD0_PLEWA</name>
<gene>
    <name evidence="2" type="ORF">NDU88_003503</name>
</gene>
<reference evidence="2" key="1">
    <citation type="journal article" date="2022" name="bioRxiv">
        <title>Sequencing and chromosome-scale assembly of the giantPleurodeles waltlgenome.</title>
        <authorList>
            <person name="Brown T."/>
            <person name="Elewa A."/>
            <person name="Iarovenko S."/>
            <person name="Subramanian E."/>
            <person name="Araus A.J."/>
            <person name="Petzold A."/>
            <person name="Susuki M."/>
            <person name="Suzuki K.-i.T."/>
            <person name="Hayashi T."/>
            <person name="Toyoda A."/>
            <person name="Oliveira C."/>
            <person name="Osipova E."/>
            <person name="Leigh N.D."/>
            <person name="Simon A."/>
            <person name="Yun M.H."/>
        </authorList>
    </citation>
    <scope>NUCLEOTIDE SEQUENCE</scope>
    <source>
        <strain evidence="2">20211129_DDA</strain>
        <tissue evidence="2">Liver</tissue>
    </source>
</reference>
<evidence type="ECO:0000313" key="2">
    <source>
        <dbReference type="EMBL" id="KAJ1186722.1"/>
    </source>
</evidence>
<keyword evidence="3" id="KW-1185">Reference proteome</keyword>
<dbReference type="AlphaFoldDB" id="A0AAV7UGD0"/>
<sequence>MWAADAAQKGNGGQLQRPHSSGTRQPWSHVAQKAGGGVGVAPRNGKTAALLSRAVRGKGKALISKAGVEGQSALPTRELILSRIGARPGDREERELA</sequence>
<protein>
    <submittedName>
        <fullName evidence="2">Uncharacterized protein</fullName>
    </submittedName>
</protein>
<feature type="region of interest" description="Disordered" evidence="1">
    <location>
        <begin position="1"/>
        <end position="43"/>
    </location>
</feature>
<proteinExistence type="predicted"/>
<dbReference type="Proteomes" id="UP001066276">
    <property type="component" value="Chromosome 3_1"/>
</dbReference>
<dbReference type="EMBL" id="JANPWB010000005">
    <property type="protein sequence ID" value="KAJ1186722.1"/>
    <property type="molecule type" value="Genomic_DNA"/>
</dbReference>
<comment type="caution">
    <text evidence="2">The sequence shown here is derived from an EMBL/GenBank/DDBJ whole genome shotgun (WGS) entry which is preliminary data.</text>
</comment>
<evidence type="ECO:0000256" key="1">
    <source>
        <dbReference type="SAM" id="MobiDB-lite"/>
    </source>
</evidence>
<organism evidence="2 3">
    <name type="scientific">Pleurodeles waltl</name>
    <name type="common">Iberian ribbed newt</name>
    <dbReference type="NCBI Taxonomy" id="8319"/>
    <lineage>
        <taxon>Eukaryota</taxon>
        <taxon>Metazoa</taxon>
        <taxon>Chordata</taxon>
        <taxon>Craniata</taxon>
        <taxon>Vertebrata</taxon>
        <taxon>Euteleostomi</taxon>
        <taxon>Amphibia</taxon>
        <taxon>Batrachia</taxon>
        <taxon>Caudata</taxon>
        <taxon>Salamandroidea</taxon>
        <taxon>Salamandridae</taxon>
        <taxon>Pleurodelinae</taxon>
        <taxon>Pleurodeles</taxon>
    </lineage>
</organism>
<feature type="compositionally biased region" description="Polar residues" evidence="1">
    <location>
        <begin position="17"/>
        <end position="26"/>
    </location>
</feature>
<accession>A0AAV7UGD0</accession>
<evidence type="ECO:0000313" key="3">
    <source>
        <dbReference type="Proteomes" id="UP001066276"/>
    </source>
</evidence>